<feature type="domain" description="Mur ligase C-terminal" evidence="11">
    <location>
        <begin position="316"/>
        <end position="435"/>
    </location>
</feature>
<dbReference type="GO" id="GO:0008360">
    <property type="term" value="P:regulation of cell shape"/>
    <property type="evidence" value="ECO:0007669"/>
    <property type="project" value="UniProtKB-KW"/>
</dbReference>
<evidence type="ECO:0000256" key="4">
    <source>
        <dbReference type="ARBA" id="ARBA00022598"/>
    </source>
</evidence>
<feature type="domain" description="Mur ligase central" evidence="12">
    <location>
        <begin position="118"/>
        <end position="294"/>
    </location>
</feature>
<dbReference type="Pfam" id="PF02875">
    <property type="entry name" value="Mur_ligase_C"/>
    <property type="match status" value="1"/>
</dbReference>
<keyword evidence="9 10" id="KW-0573">Peptidoglycan synthesis</keyword>
<dbReference type="EMBL" id="BOOW01000006">
    <property type="protein sequence ID" value="GII90320.1"/>
    <property type="molecule type" value="Genomic_DNA"/>
</dbReference>
<keyword evidence="5 9" id="KW-0132">Cell division</keyword>
<dbReference type="GO" id="GO:0071555">
    <property type="term" value="P:cell wall organization"/>
    <property type="evidence" value="ECO:0007669"/>
    <property type="project" value="UniProtKB-KW"/>
</dbReference>
<dbReference type="Proteomes" id="UP000606172">
    <property type="component" value="Unassembled WGS sequence"/>
</dbReference>
<accession>A0A919RCM1</accession>
<dbReference type="GO" id="GO:0051301">
    <property type="term" value="P:cell division"/>
    <property type="evidence" value="ECO:0007669"/>
    <property type="project" value="UniProtKB-KW"/>
</dbReference>
<keyword evidence="6 9" id="KW-0547">Nucleotide-binding</keyword>
<name>A0A919RCM1_9ACTN</name>
<evidence type="ECO:0000256" key="8">
    <source>
        <dbReference type="ARBA" id="ARBA00023306"/>
    </source>
</evidence>
<feature type="binding site" evidence="9">
    <location>
        <begin position="119"/>
        <end position="125"/>
    </location>
    <ligand>
        <name>ATP</name>
        <dbReference type="ChEBI" id="CHEBI:30616"/>
    </ligand>
</feature>
<dbReference type="Gene3D" id="3.40.50.720">
    <property type="entry name" value="NAD(P)-binding Rossmann-like Domain"/>
    <property type="match status" value="1"/>
</dbReference>
<dbReference type="Pfam" id="PF08245">
    <property type="entry name" value="Mur_ligase_M"/>
    <property type="match status" value="1"/>
</dbReference>
<dbReference type="GO" id="GO:0008764">
    <property type="term" value="F:UDP-N-acetylmuramoylalanine-D-glutamate ligase activity"/>
    <property type="evidence" value="ECO:0007669"/>
    <property type="project" value="UniProtKB-UniRule"/>
</dbReference>
<dbReference type="InterPro" id="IPR036565">
    <property type="entry name" value="Mur-like_cat_sf"/>
</dbReference>
<dbReference type="GO" id="GO:0005524">
    <property type="term" value="F:ATP binding"/>
    <property type="evidence" value="ECO:0007669"/>
    <property type="project" value="UniProtKB-UniRule"/>
</dbReference>
<dbReference type="InterPro" id="IPR004101">
    <property type="entry name" value="Mur_ligase_C"/>
</dbReference>
<dbReference type="NCBIfam" id="TIGR01087">
    <property type="entry name" value="murD"/>
    <property type="match status" value="1"/>
</dbReference>
<evidence type="ECO:0000259" key="12">
    <source>
        <dbReference type="Pfam" id="PF08245"/>
    </source>
</evidence>
<dbReference type="SUPFAM" id="SSF53244">
    <property type="entry name" value="MurD-like peptide ligases, peptide-binding domain"/>
    <property type="match status" value="1"/>
</dbReference>
<comment type="subcellular location">
    <subcellularLocation>
        <location evidence="1 9 10">Cytoplasm</location>
    </subcellularLocation>
</comment>
<evidence type="ECO:0000256" key="5">
    <source>
        <dbReference type="ARBA" id="ARBA00022618"/>
    </source>
</evidence>
<dbReference type="EC" id="6.3.2.9" evidence="9 10"/>
<dbReference type="GO" id="GO:0005737">
    <property type="term" value="C:cytoplasm"/>
    <property type="evidence" value="ECO:0007669"/>
    <property type="project" value="UniProtKB-SubCell"/>
</dbReference>
<dbReference type="AlphaFoldDB" id="A0A919RCM1"/>
<evidence type="ECO:0000313" key="14">
    <source>
        <dbReference type="Proteomes" id="UP000606172"/>
    </source>
</evidence>
<proteinExistence type="inferred from homology"/>
<comment type="catalytic activity">
    <reaction evidence="9 10">
        <text>UDP-N-acetyl-alpha-D-muramoyl-L-alanine + D-glutamate + ATP = UDP-N-acetyl-alpha-D-muramoyl-L-alanyl-D-glutamate + ADP + phosphate + H(+)</text>
        <dbReference type="Rhea" id="RHEA:16429"/>
        <dbReference type="ChEBI" id="CHEBI:15378"/>
        <dbReference type="ChEBI" id="CHEBI:29986"/>
        <dbReference type="ChEBI" id="CHEBI:30616"/>
        <dbReference type="ChEBI" id="CHEBI:43474"/>
        <dbReference type="ChEBI" id="CHEBI:83898"/>
        <dbReference type="ChEBI" id="CHEBI:83900"/>
        <dbReference type="ChEBI" id="CHEBI:456216"/>
        <dbReference type="EC" id="6.3.2.9"/>
    </reaction>
</comment>
<dbReference type="GO" id="GO:0009252">
    <property type="term" value="P:peptidoglycan biosynthetic process"/>
    <property type="evidence" value="ECO:0007669"/>
    <property type="project" value="UniProtKB-UniRule"/>
</dbReference>
<dbReference type="GO" id="GO:0004326">
    <property type="term" value="F:tetrahydrofolylpolyglutamate synthase activity"/>
    <property type="evidence" value="ECO:0007669"/>
    <property type="project" value="InterPro"/>
</dbReference>
<dbReference type="HAMAP" id="MF_00639">
    <property type="entry name" value="MurD"/>
    <property type="match status" value="1"/>
</dbReference>
<dbReference type="InterPro" id="IPR036615">
    <property type="entry name" value="Mur_ligase_C_dom_sf"/>
</dbReference>
<keyword evidence="9 10" id="KW-0133">Cell shape</keyword>
<dbReference type="SUPFAM" id="SSF51984">
    <property type="entry name" value="MurCD N-terminal domain"/>
    <property type="match status" value="1"/>
</dbReference>
<evidence type="ECO:0000256" key="7">
    <source>
        <dbReference type="ARBA" id="ARBA00022840"/>
    </source>
</evidence>
<dbReference type="SUPFAM" id="SSF53623">
    <property type="entry name" value="MurD-like peptide ligases, catalytic domain"/>
    <property type="match status" value="1"/>
</dbReference>
<gene>
    <name evidence="9 13" type="primary">murD</name>
    <name evidence="13" type="ORF">Ssi02_05510</name>
</gene>
<dbReference type="Gene3D" id="3.40.1190.10">
    <property type="entry name" value="Mur-like, catalytic domain"/>
    <property type="match status" value="1"/>
</dbReference>
<reference evidence="13" key="1">
    <citation type="submission" date="2021-01" db="EMBL/GenBank/DDBJ databases">
        <title>Whole genome shotgun sequence of Sinosporangium siamense NBRC 109515.</title>
        <authorList>
            <person name="Komaki H."/>
            <person name="Tamura T."/>
        </authorList>
    </citation>
    <scope>NUCLEOTIDE SEQUENCE</scope>
    <source>
        <strain evidence="13">NBRC 109515</strain>
    </source>
</reference>
<keyword evidence="9 10" id="KW-0961">Cell wall biogenesis/degradation</keyword>
<sequence length="461" mass="47897">MSEHKVKGRTVCVAGAGVSGAAAARVLAAGGDRVVVLEDADGERQRAAAAGLAEIGVEVRLGGGELPEDTELLVTSPGLRPTHPLLVRARERGVEVIGEVELAWRLRPAEAAPWLVLTGTNGKTTTVRMLTSILAAAGRRAVAVGNVGDPVVEAVRGGADVLAVELSSFQLHWSHRLAPQAAAVLNVAPDHIDWHGSLDEYAKAKGRVFERAGTVVYNADDERAARLAAPYPGAVGFTLDVPRPGQVGVVEDLLVDRAFVADPVTTAEELAQLSDVRPFAPHNVANALAAAALARAHGVPAHAVRQGLQDFVPDPHRIAHVARVAGVDYVDDSKATNPHAAAASLMTYESIVWVAGGQLKGADIGDLVRAAAPRLRGAVLLGADRALIHEALARHAPNVPVLEVPGQDTGVMDRVVTEAARLASPGDTVLLAPAGASLDMFTGYGARGEAFARAVRRLEGA</sequence>
<evidence type="ECO:0000256" key="2">
    <source>
        <dbReference type="ARBA" id="ARBA00004752"/>
    </source>
</evidence>
<comment type="similarity">
    <text evidence="9">Belongs to the MurCDEF family.</text>
</comment>
<dbReference type="InterPro" id="IPR013221">
    <property type="entry name" value="Mur_ligase_cen"/>
</dbReference>
<comment type="caution">
    <text evidence="13">The sequence shown here is derived from an EMBL/GenBank/DDBJ whole genome shotgun (WGS) entry which is preliminary data.</text>
</comment>
<keyword evidence="4 9" id="KW-0436">Ligase</keyword>
<keyword evidence="8 9" id="KW-0131">Cell cycle</keyword>
<dbReference type="PANTHER" id="PTHR43692">
    <property type="entry name" value="UDP-N-ACETYLMURAMOYLALANINE--D-GLUTAMATE LIGASE"/>
    <property type="match status" value="1"/>
</dbReference>
<dbReference type="InterPro" id="IPR018109">
    <property type="entry name" value="Folylpolyglutamate_synth_CS"/>
</dbReference>
<keyword evidence="14" id="KW-1185">Reference proteome</keyword>
<evidence type="ECO:0000256" key="3">
    <source>
        <dbReference type="ARBA" id="ARBA00022490"/>
    </source>
</evidence>
<dbReference type="InterPro" id="IPR005762">
    <property type="entry name" value="MurD"/>
</dbReference>
<protein>
    <recommendedName>
        <fullName evidence="9 10">UDP-N-acetylmuramoylalanine--D-glutamate ligase</fullName>
        <ecNumber evidence="9 10">6.3.2.9</ecNumber>
    </recommendedName>
    <alternativeName>
        <fullName evidence="9">D-glutamic acid-adding enzyme</fullName>
    </alternativeName>
    <alternativeName>
        <fullName evidence="9">UDP-N-acetylmuramoyl-L-alanyl-D-glutamate synthetase</fullName>
    </alternativeName>
</protein>
<comment type="function">
    <text evidence="9 10">Cell wall formation. Catalyzes the addition of glutamate to the nucleotide precursor UDP-N-acetylmuramoyl-L-alanine (UMA).</text>
</comment>
<dbReference type="Pfam" id="PF21799">
    <property type="entry name" value="MurD-like_N"/>
    <property type="match status" value="1"/>
</dbReference>
<dbReference type="PROSITE" id="PS01011">
    <property type="entry name" value="FOLYLPOLYGLU_SYNT_1"/>
    <property type="match status" value="1"/>
</dbReference>
<organism evidence="13 14">
    <name type="scientific">Sinosporangium siamense</name>
    <dbReference type="NCBI Taxonomy" id="1367973"/>
    <lineage>
        <taxon>Bacteria</taxon>
        <taxon>Bacillati</taxon>
        <taxon>Actinomycetota</taxon>
        <taxon>Actinomycetes</taxon>
        <taxon>Streptosporangiales</taxon>
        <taxon>Streptosporangiaceae</taxon>
        <taxon>Sinosporangium</taxon>
    </lineage>
</organism>
<evidence type="ECO:0000256" key="10">
    <source>
        <dbReference type="RuleBase" id="RU003664"/>
    </source>
</evidence>
<evidence type="ECO:0000259" key="11">
    <source>
        <dbReference type="Pfam" id="PF02875"/>
    </source>
</evidence>
<keyword evidence="7 9" id="KW-0067">ATP-binding</keyword>
<evidence type="ECO:0000256" key="1">
    <source>
        <dbReference type="ARBA" id="ARBA00004496"/>
    </source>
</evidence>
<dbReference type="PANTHER" id="PTHR43692:SF1">
    <property type="entry name" value="UDP-N-ACETYLMURAMOYLALANINE--D-GLUTAMATE LIGASE"/>
    <property type="match status" value="1"/>
</dbReference>
<keyword evidence="3 9" id="KW-0963">Cytoplasm</keyword>
<comment type="pathway">
    <text evidence="2 9 10">Cell wall biogenesis; peptidoglycan biosynthesis.</text>
</comment>
<evidence type="ECO:0000313" key="13">
    <source>
        <dbReference type="EMBL" id="GII90320.1"/>
    </source>
</evidence>
<dbReference type="Gene3D" id="3.90.190.20">
    <property type="entry name" value="Mur ligase, C-terminal domain"/>
    <property type="match status" value="1"/>
</dbReference>
<dbReference type="RefSeq" id="WP_204020669.1">
    <property type="nucleotide sequence ID" value="NZ_BOOW01000006.1"/>
</dbReference>
<evidence type="ECO:0000256" key="9">
    <source>
        <dbReference type="HAMAP-Rule" id="MF_00639"/>
    </source>
</evidence>
<evidence type="ECO:0000256" key="6">
    <source>
        <dbReference type="ARBA" id="ARBA00022741"/>
    </source>
</evidence>